<feature type="compositionally biased region" description="Basic and acidic residues" evidence="1">
    <location>
        <begin position="231"/>
        <end position="241"/>
    </location>
</feature>
<gene>
    <name evidence="2" type="ORF">SRB5_70380</name>
</gene>
<feature type="compositionally biased region" description="Polar residues" evidence="1">
    <location>
        <begin position="277"/>
        <end position="288"/>
    </location>
</feature>
<dbReference type="AlphaFoldDB" id="A0A7K0CTL7"/>
<evidence type="ECO:0000313" key="3">
    <source>
        <dbReference type="Proteomes" id="UP000466345"/>
    </source>
</evidence>
<feature type="compositionally biased region" description="Basic and acidic residues" evidence="1">
    <location>
        <begin position="159"/>
        <end position="179"/>
    </location>
</feature>
<protein>
    <submittedName>
        <fullName evidence="2">Uncharacterized protein</fullName>
    </submittedName>
</protein>
<feature type="compositionally biased region" description="Pro residues" evidence="1">
    <location>
        <begin position="113"/>
        <end position="127"/>
    </location>
</feature>
<name>A0A7K0CTL7_9ACTN</name>
<proteinExistence type="predicted"/>
<evidence type="ECO:0000256" key="1">
    <source>
        <dbReference type="SAM" id="MobiDB-lite"/>
    </source>
</evidence>
<dbReference type="Proteomes" id="UP000466345">
    <property type="component" value="Unassembled WGS sequence"/>
</dbReference>
<dbReference type="EMBL" id="WEGJ01000076">
    <property type="protein sequence ID" value="MQY16835.1"/>
    <property type="molecule type" value="Genomic_DNA"/>
</dbReference>
<sequence>MNVSADGPAATHDPHGPRGTGEARNAGHGGGPDPTDPVTARRDGPGFGRQPNVSPGGRLSRPRRRPAAPPGRWASSQPARAADTAVAGLPCHTTTQRAFSSSTRKDELLPEASPHPPPQPHNCPRTPPTGRQARREAPEGVTTHLPARFANTRTGRASVHQDLHPQTESGRHRPRDGDGHLVTAHGPHQPHPHRRVRTGQETRKPTIRPLVVGPAHPEGGRAGGVASGGHRAGEVPGDARRTAPASQPCPRTRSTSWDVTPHAASALRTAPGRTVIARSTCSSPKVLS</sequence>
<evidence type="ECO:0000313" key="2">
    <source>
        <dbReference type="EMBL" id="MQY16835.1"/>
    </source>
</evidence>
<accession>A0A7K0CTL7</accession>
<comment type="caution">
    <text evidence="2">The sequence shown here is derived from an EMBL/GenBank/DDBJ whole genome shotgun (WGS) entry which is preliminary data.</text>
</comment>
<feature type="region of interest" description="Disordered" evidence="1">
    <location>
        <begin position="1"/>
        <end position="288"/>
    </location>
</feature>
<keyword evidence="3" id="KW-1185">Reference proteome</keyword>
<organism evidence="2 3">
    <name type="scientific">Streptomyces smaragdinus</name>
    <dbReference type="NCBI Taxonomy" id="2585196"/>
    <lineage>
        <taxon>Bacteria</taxon>
        <taxon>Bacillati</taxon>
        <taxon>Actinomycetota</taxon>
        <taxon>Actinomycetes</taxon>
        <taxon>Kitasatosporales</taxon>
        <taxon>Streptomycetaceae</taxon>
        <taxon>Streptomyces</taxon>
    </lineage>
</organism>
<reference evidence="2 3" key="1">
    <citation type="submission" date="2019-10" db="EMBL/GenBank/DDBJ databases">
        <title>Streptomyces smaragdinus sp. nov. and Streptomyces fabii sp. nov., isolated from the gut of fungus growing-termite Macrotermes natalensis.</title>
        <authorList>
            <person name="Schwitalla J."/>
            <person name="Benndorf R."/>
            <person name="Martin K."/>
            <person name="De Beer W."/>
            <person name="Kaster A.-K."/>
            <person name="Vollmers J."/>
            <person name="Poulsen M."/>
            <person name="Beemelmanns C."/>
        </authorList>
    </citation>
    <scope>NUCLEOTIDE SEQUENCE [LARGE SCALE GENOMIC DNA]</scope>
    <source>
        <strain evidence="2 3">RB5</strain>
    </source>
</reference>
<feature type="compositionally biased region" description="Basic residues" evidence="1">
    <location>
        <begin position="188"/>
        <end position="197"/>
    </location>
</feature>
<feature type="compositionally biased region" description="Polar residues" evidence="1">
    <location>
        <begin position="92"/>
        <end position="102"/>
    </location>
</feature>